<feature type="region of interest" description="Disordered" evidence="1">
    <location>
        <begin position="427"/>
        <end position="550"/>
    </location>
</feature>
<keyword evidence="3" id="KW-1185">Reference proteome</keyword>
<dbReference type="AlphaFoldDB" id="J0D784"/>
<feature type="compositionally biased region" description="Pro residues" evidence="1">
    <location>
        <begin position="252"/>
        <end position="262"/>
    </location>
</feature>
<feature type="region of interest" description="Disordered" evidence="1">
    <location>
        <begin position="249"/>
        <end position="277"/>
    </location>
</feature>
<dbReference type="OMA" id="RCVIELS"/>
<dbReference type="Proteomes" id="UP000006514">
    <property type="component" value="Unassembled WGS sequence"/>
</dbReference>
<reference evidence="3" key="1">
    <citation type="journal article" date="2012" name="Science">
        <title>The Paleozoic origin of enzymatic lignin decomposition reconstructed from 31 fungal genomes.</title>
        <authorList>
            <person name="Floudas D."/>
            <person name="Binder M."/>
            <person name="Riley R."/>
            <person name="Barry K."/>
            <person name="Blanchette R.A."/>
            <person name="Henrissat B."/>
            <person name="Martinez A.T."/>
            <person name="Otillar R."/>
            <person name="Spatafora J.W."/>
            <person name="Yadav J.S."/>
            <person name="Aerts A."/>
            <person name="Benoit I."/>
            <person name="Boyd A."/>
            <person name="Carlson A."/>
            <person name="Copeland A."/>
            <person name="Coutinho P.M."/>
            <person name="de Vries R.P."/>
            <person name="Ferreira P."/>
            <person name="Findley K."/>
            <person name="Foster B."/>
            <person name="Gaskell J."/>
            <person name="Glotzer D."/>
            <person name="Gorecki P."/>
            <person name="Heitman J."/>
            <person name="Hesse C."/>
            <person name="Hori C."/>
            <person name="Igarashi K."/>
            <person name="Jurgens J.A."/>
            <person name="Kallen N."/>
            <person name="Kersten P."/>
            <person name="Kohler A."/>
            <person name="Kuees U."/>
            <person name="Kumar T.K.A."/>
            <person name="Kuo A."/>
            <person name="LaButti K."/>
            <person name="Larrondo L.F."/>
            <person name="Lindquist E."/>
            <person name="Ling A."/>
            <person name="Lombard V."/>
            <person name="Lucas S."/>
            <person name="Lundell T."/>
            <person name="Martin R."/>
            <person name="McLaughlin D.J."/>
            <person name="Morgenstern I."/>
            <person name="Morin E."/>
            <person name="Murat C."/>
            <person name="Nagy L.G."/>
            <person name="Nolan M."/>
            <person name="Ohm R.A."/>
            <person name="Patyshakuliyeva A."/>
            <person name="Rokas A."/>
            <person name="Ruiz-Duenas F.J."/>
            <person name="Sabat G."/>
            <person name="Salamov A."/>
            <person name="Samejima M."/>
            <person name="Schmutz J."/>
            <person name="Slot J.C."/>
            <person name="St John F."/>
            <person name="Stenlid J."/>
            <person name="Sun H."/>
            <person name="Sun S."/>
            <person name="Syed K."/>
            <person name="Tsang A."/>
            <person name="Wiebenga A."/>
            <person name="Young D."/>
            <person name="Pisabarro A."/>
            <person name="Eastwood D.C."/>
            <person name="Martin F."/>
            <person name="Cullen D."/>
            <person name="Grigoriev I.V."/>
            <person name="Hibbett D.S."/>
        </authorList>
    </citation>
    <scope>NUCLEOTIDE SEQUENCE [LARGE SCALE GENOMIC DNA]</scope>
    <source>
        <strain evidence="3">TFB10046</strain>
    </source>
</reference>
<organism evidence="2 3">
    <name type="scientific">Auricularia subglabra (strain TFB-10046 / SS5)</name>
    <name type="common">White-rot fungus</name>
    <name type="synonym">Auricularia delicata (strain TFB10046)</name>
    <dbReference type="NCBI Taxonomy" id="717982"/>
    <lineage>
        <taxon>Eukaryota</taxon>
        <taxon>Fungi</taxon>
        <taxon>Dikarya</taxon>
        <taxon>Basidiomycota</taxon>
        <taxon>Agaricomycotina</taxon>
        <taxon>Agaricomycetes</taxon>
        <taxon>Auriculariales</taxon>
        <taxon>Auriculariaceae</taxon>
        <taxon>Auricularia</taxon>
    </lineage>
</organism>
<protein>
    <submittedName>
        <fullName evidence="2">Uncharacterized protein</fullName>
    </submittedName>
</protein>
<feature type="region of interest" description="Disordered" evidence="1">
    <location>
        <begin position="750"/>
        <end position="850"/>
    </location>
</feature>
<evidence type="ECO:0000256" key="1">
    <source>
        <dbReference type="SAM" id="MobiDB-lite"/>
    </source>
</evidence>
<name>J0D784_AURST</name>
<feature type="compositionally biased region" description="Pro residues" evidence="1">
    <location>
        <begin position="757"/>
        <end position="766"/>
    </location>
</feature>
<gene>
    <name evidence="2" type="ORF">AURDEDRAFT_117553</name>
</gene>
<feature type="region of interest" description="Disordered" evidence="1">
    <location>
        <begin position="26"/>
        <end position="95"/>
    </location>
</feature>
<feature type="compositionally biased region" description="Basic and acidic residues" evidence="1">
    <location>
        <begin position="804"/>
        <end position="824"/>
    </location>
</feature>
<sequence length="850" mass="88455">MAAAPLPPPQERNADELRAAALLTLKAKRKRGPEPVPLQSLPAAGRPLSVSGPDSSTPKLNYDDEPLPTPPASALPGLADKEDGEISEAEAAAGPGHKSVAIVPLALAPPPAAPRASSSGENGARTIVLDQPTPHALPDPAALARSLLLPPSPTISRSAAAAAARPAAPQELDLRPLLQIAPETLHEIKLHILDLLGMGVPPEYLVTYGIQPETIAYAFHELNLRLPYNLNLQGKETVLYPEALKERVTIPQTPPPRPPAPRSPVISATTPRTPSGQQFPPLHAGLPPKPTSAVIAAGSPWVSVSTIAQPARAFAPQLAAIPVASTSQLPLQPQPSPVTAAVRLQPSQDLLEMETQKKQELKARRAVLASLKSKKAAALSTNAPASPHLATSSTPSIATAAQSVHPGVHPDLVADFLRTVAGGPEEQAAPVFVRSPDAMDIDSDEDRPTPMQSSSNPAQPSRQPLPPIASTSSAAVTFEPLRPELNGNSRGVKRSRPVAADFDDGSLSSSSVGSSDNGVRAPKRPAIGSSNGRGVQLPHVPDPPPAIRRNSSFSVLNNAWQTSHVINVSDSEDDNDTGPSQPVASGSGSRPAARESVAPPSRPLSVLQKREREIQEMKERIAAAEQKKKVQKALQLPVLSTTSLPAVDELKREVSTPTLADVVLPGRQRSVTAPPAEDDEIPGLPTLDRHHSRRLYTGGAPVPARTPGVEAGLHPSFYRAPFSLHTSGPVMPHTEAGAVRPGAVPRVTRSLDALSPSPSPMRPPAVPGSRLTAGPGQGARASSAPHAGDSDDDLYGEAGSSSGPRHDGSTGPRRREGEAQEGHAKQGTGGEPISPSGRALQAARIGSLAA</sequence>
<feature type="region of interest" description="Disordered" evidence="1">
    <location>
        <begin position="569"/>
        <end position="608"/>
    </location>
</feature>
<dbReference type="EMBL" id="JH687917">
    <property type="protein sequence ID" value="EJD34851.1"/>
    <property type="molecule type" value="Genomic_DNA"/>
</dbReference>
<feature type="compositionally biased region" description="Polar residues" evidence="1">
    <location>
        <begin position="577"/>
        <end position="588"/>
    </location>
</feature>
<feature type="compositionally biased region" description="Polar residues" evidence="1">
    <location>
        <begin position="450"/>
        <end position="462"/>
    </location>
</feature>
<accession>J0D784</accession>
<dbReference type="KEGG" id="adl:AURDEDRAFT_117553"/>
<feature type="compositionally biased region" description="Low complexity" evidence="1">
    <location>
        <begin position="505"/>
        <end position="518"/>
    </location>
</feature>
<dbReference type="eggNOG" id="ENOG502SY8K">
    <property type="taxonomic scope" value="Eukaryota"/>
</dbReference>
<feature type="region of interest" description="Disordered" evidence="1">
    <location>
        <begin position="670"/>
        <end position="703"/>
    </location>
</feature>
<proteinExistence type="predicted"/>
<dbReference type="InParanoid" id="J0D784"/>
<evidence type="ECO:0000313" key="3">
    <source>
        <dbReference type="Proteomes" id="UP000006514"/>
    </source>
</evidence>
<evidence type="ECO:0000313" key="2">
    <source>
        <dbReference type="EMBL" id="EJD34851.1"/>
    </source>
</evidence>
<dbReference type="OrthoDB" id="3270652at2759"/>